<dbReference type="AlphaFoldDB" id="A0A6J6ET75"/>
<feature type="region of interest" description="Disordered" evidence="1">
    <location>
        <begin position="1"/>
        <end position="53"/>
    </location>
</feature>
<gene>
    <name evidence="2" type="ORF">UFOPK1493_02980</name>
</gene>
<sequence length="53" mass="5198">MQRMRTLDEVFGGTATPATPAAGATDGADAPGTGFADHDPPAADGADDGQRPA</sequence>
<evidence type="ECO:0000313" key="2">
    <source>
        <dbReference type="EMBL" id="CAB4579750.1"/>
    </source>
</evidence>
<reference evidence="2" key="1">
    <citation type="submission" date="2020-05" db="EMBL/GenBank/DDBJ databases">
        <authorList>
            <person name="Chiriac C."/>
            <person name="Salcher M."/>
            <person name="Ghai R."/>
            <person name="Kavagutti S V."/>
        </authorList>
    </citation>
    <scope>NUCLEOTIDE SEQUENCE</scope>
</reference>
<feature type="compositionally biased region" description="Low complexity" evidence="1">
    <location>
        <begin position="11"/>
        <end position="35"/>
    </location>
</feature>
<name>A0A6J6ET75_9ZZZZ</name>
<accession>A0A6J6ET75</accession>
<dbReference type="EMBL" id="CAEZSR010000144">
    <property type="protein sequence ID" value="CAB4579750.1"/>
    <property type="molecule type" value="Genomic_DNA"/>
</dbReference>
<organism evidence="2">
    <name type="scientific">freshwater metagenome</name>
    <dbReference type="NCBI Taxonomy" id="449393"/>
    <lineage>
        <taxon>unclassified sequences</taxon>
        <taxon>metagenomes</taxon>
        <taxon>ecological metagenomes</taxon>
    </lineage>
</organism>
<evidence type="ECO:0000256" key="1">
    <source>
        <dbReference type="SAM" id="MobiDB-lite"/>
    </source>
</evidence>
<protein>
    <submittedName>
        <fullName evidence="2">Unannotated protein</fullName>
    </submittedName>
</protein>
<proteinExistence type="predicted"/>